<dbReference type="GO" id="GO:0005524">
    <property type="term" value="F:ATP binding"/>
    <property type="evidence" value="ECO:0007669"/>
    <property type="project" value="UniProtKB-KW"/>
</dbReference>
<reference evidence="6 7" key="2">
    <citation type="submission" date="2017-12" db="EMBL/GenBank/DDBJ databases">
        <title>Genome sequence of Rhizobium sullae HCNT1 isolated from Sulla coronaria nodules and featuring peculiar denitrification phenotypes.</title>
        <authorList>
            <person name="De Diego-Diaz B."/>
            <person name="Treu L."/>
            <person name="Campanaro S."/>
            <person name="Da Silva Duarte V."/>
            <person name="Basaglia M."/>
            <person name="Favaro L."/>
            <person name="Casella S."/>
            <person name="Squartini A."/>
        </authorList>
    </citation>
    <scope>NUCLEOTIDE SEQUENCE [LARGE SCALE GENOMIC DNA]</scope>
    <source>
        <strain evidence="6 7">HCNT1</strain>
    </source>
</reference>
<name>A0A2N0DCL3_RHISU</name>
<accession>A0A2N0DCL3</accession>
<keyword evidence="4" id="KW-0067">ATP-binding</keyword>
<dbReference type="AlphaFoldDB" id="A0A2N0DCL3"/>
<dbReference type="InterPro" id="IPR003439">
    <property type="entry name" value="ABC_transporter-like_ATP-bd"/>
</dbReference>
<evidence type="ECO:0000256" key="3">
    <source>
        <dbReference type="ARBA" id="ARBA00022741"/>
    </source>
</evidence>
<dbReference type="InterPro" id="IPR027417">
    <property type="entry name" value="P-loop_NTPase"/>
</dbReference>
<dbReference type="Pfam" id="PF00005">
    <property type="entry name" value="ABC_tran"/>
    <property type="match status" value="1"/>
</dbReference>
<organism evidence="6 7">
    <name type="scientific">Rhizobium sullae</name>
    <name type="common">Rhizobium hedysari</name>
    <dbReference type="NCBI Taxonomy" id="50338"/>
    <lineage>
        <taxon>Bacteria</taxon>
        <taxon>Pseudomonadati</taxon>
        <taxon>Pseudomonadota</taxon>
        <taxon>Alphaproteobacteria</taxon>
        <taxon>Hyphomicrobiales</taxon>
        <taxon>Rhizobiaceae</taxon>
        <taxon>Rhizobium/Agrobacterium group</taxon>
        <taxon>Rhizobium</taxon>
    </lineage>
</organism>
<dbReference type="SUPFAM" id="SSF52540">
    <property type="entry name" value="P-loop containing nucleoside triphosphate hydrolases"/>
    <property type="match status" value="1"/>
</dbReference>
<evidence type="ECO:0000259" key="5">
    <source>
        <dbReference type="Pfam" id="PF00005"/>
    </source>
</evidence>
<dbReference type="GO" id="GO:0016887">
    <property type="term" value="F:ATP hydrolysis activity"/>
    <property type="evidence" value="ECO:0007669"/>
    <property type="project" value="InterPro"/>
</dbReference>
<comment type="similarity">
    <text evidence="1">Belongs to the ABC transporter superfamily.</text>
</comment>
<dbReference type="EMBL" id="PIQN01000006">
    <property type="protein sequence ID" value="PKA43834.1"/>
    <property type="molecule type" value="Genomic_DNA"/>
</dbReference>
<keyword evidence="2" id="KW-0813">Transport</keyword>
<gene>
    <name evidence="6" type="ORF">CWR43_09435</name>
</gene>
<dbReference type="Gene3D" id="3.40.50.300">
    <property type="entry name" value="P-loop containing nucleotide triphosphate hydrolases"/>
    <property type="match status" value="1"/>
</dbReference>
<evidence type="ECO:0000313" key="6">
    <source>
        <dbReference type="EMBL" id="PKA43834.1"/>
    </source>
</evidence>
<comment type="caution">
    <text evidence="6">The sequence shown here is derived from an EMBL/GenBank/DDBJ whole genome shotgun (WGS) entry which is preliminary data.</text>
</comment>
<dbReference type="PANTHER" id="PTHR43776">
    <property type="entry name" value="TRANSPORT ATP-BINDING PROTEIN"/>
    <property type="match status" value="1"/>
</dbReference>
<evidence type="ECO:0000256" key="2">
    <source>
        <dbReference type="ARBA" id="ARBA00022448"/>
    </source>
</evidence>
<sequence>MNEMIFEAKDLSRSFIAGRSAFRDLANHFLRDRPPTVLRAVDNVSLTLRKGETLGVVGESGCGKSTLARMIAGILPAGEPFAVIEELLRCIVATTMLALSQVLHKHVEVAEINGRLRIGMLAGMKSE</sequence>
<evidence type="ECO:0000313" key="7">
    <source>
        <dbReference type="Proteomes" id="UP000232164"/>
    </source>
</evidence>
<dbReference type="PANTHER" id="PTHR43776:SF7">
    <property type="entry name" value="D,D-DIPEPTIDE TRANSPORT ATP-BINDING PROTEIN DDPF-RELATED"/>
    <property type="match status" value="1"/>
</dbReference>
<evidence type="ECO:0000256" key="1">
    <source>
        <dbReference type="ARBA" id="ARBA00005417"/>
    </source>
</evidence>
<dbReference type="InterPro" id="IPR050319">
    <property type="entry name" value="ABC_transp_ATP-bind"/>
</dbReference>
<dbReference type="Proteomes" id="UP000232164">
    <property type="component" value="Unassembled WGS sequence"/>
</dbReference>
<evidence type="ECO:0000256" key="4">
    <source>
        <dbReference type="ARBA" id="ARBA00022840"/>
    </source>
</evidence>
<protein>
    <recommendedName>
        <fullName evidence="5">ABC transporter domain-containing protein</fullName>
    </recommendedName>
</protein>
<feature type="domain" description="ABC transporter" evidence="5">
    <location>
        <begin position="42"/>
        <end position="76"/>
    </location>
</feature>
<keyword evidence="3" id="KW-0547">Nucleotide-binding</keyword>
<reference evidence="6 7" key="1">
    <citation type="submission" date="2017-11" db="EMBL/GenBank/DDBJ databases">
        <authorList>
            <person name="Han C.G."/>
        </authorList>
    </citation>
    <scope>NUCLEOTIDE SEQUENCE [LARGE SCALE GENOMIC DNA]</scope>
    <source>
        <strain evidence="6 7">HCNT1</strain>
    </source>
</reference>
<proteinExistence type="inferred from homology"/>